<accession>A0A3A4N4B6</accession>
<gene>
    <name evidence="1" type="ORF">C4520_17925</name>
</gene>
<dbReference type="AlphaFoldDB" id="A0A3A4N4B6"/>
<comment type="caution">
    <text evidence="1">The sequence shown here is derived from an EMBL/GenBank/DDBJ whole genome shotgun (WGS) entry which is preliminary data.</text>
</comment>
<organism evidence="1">
    <name type="scientific">Abyssobacteria bacterium (strain SURF_5)</name>
    <dbReference type="NCBI Taxonomy" id="2093360"/>
    <lineage>
        <taxon>Bacteria</taxon>
        <taxon>Pseudomonadati</taxon>
        <taxon>Candidatus Hydrogenedentota</taxon>
        <taxon>Candidatus Abyssobacteria</taxon>
    </lineage>
</organism>
<dbReference type="Gene3D" id="3.40.50.10320">
    <property type="entry name" value="LmbE-like"/>
    <property type="match status" value="1"/>
</dbReference>
<dbReference type="Proteomes" id="UP000265882">
    <property type="component" value="Unassembled WGS sequence"/>
</dbReference>
<dbReference type="GO" id="GO:0016811">
    <property type="term" value="F:hydrolase activity, acting on carbon-nitrogen (but not peptide) bonds, in linear amides"/>
    <property type="evidence" value="ECO:0007669"/>
    <property type="project" value="TreeGrafter"/>
</dbReference>
<reference evidence="1" key="1">
    <citation type="journal article" date="2017" name="ISME J.">
        <title>Energy and carbon metabolisms in a deep terrestrial subsurface fluid microbial community.</title>
        <authorList>
            <person name="Momper L."/>
            <person name="Jungbluth S.P."/>
            <person name="Lee M.D."/>
            <person name="Amend J.P."/>
        </authorList>
    </citation>
    <scope>NUCLEOTIDE SEQUENCE [LARGE SCALE GENOMIC DNA]</scope>
    <source>
        <strain evidence="1">SURF_5</strain>
    </source>
</reference>
<name>A0A3A4N4B6_ABYX5</name>
<dbReference type="PANTHER" id="PTHR12993">
    <property type="entry name" value="N-ACETYLGLUCOSAMINYL-PHOSPHATIDYLINOSITOL DE-N-ACETYLASE-RELATED"/>
    <property type="match status" value="1"/>
</dbReference>
<evidence type="ECO:0000313" key="1">
    <source>
        <dbReference type="EMBL" id="RJP16728.1"/>
    </source>
</evidence>
<dbReference type="InterPro" id="IPR024078">
    <property type="entry name" value="LmbE-like_dom_sf"/>
</dbReference>
<protein>
    <submittedName>
        <fullName evidence="1">PIG-L family deacetylase</fullName>
    </submittedName>
</protein>
<dbReference type="Pfam" id="PF02585">
    <property type="entry name" value="PIG-L"/>
    <property type="match status" value="1"/>
</dbReference>
<sequence length="224" mass="25864">MIVSPHPDDAEFGAGGTVARWTRESNKVVYVICTDGSKGTSDRNMKPEVLSEIREAEQREAARMLGVSDIVFLRYPDQGLEDTSDFRKDIVREIRKYRPKVVVTADPYRKYLWHRDHRITGQVLLDAVFPFARDHLAYPDLLEQGLEPHKVEEMLFWGADEINYRSDISGTFDLKMAALQCHKSQVGQYEPEALTEWVRQRAIKMAEGESFELAEAFHRVEILY</sequence>
<reference evidence="1" key="2">
    <citation type="submission" date="2018-03" db="EMBL/GenBank/DDBJ databases">
        <authorList>
            <person name="Keele B.F."/>
        </authorList>
    </citation>
    <scope>NUCLEOTIDE SEQUENCE</scope>
    <source>
        <strain evidence="1">SURF_5</strain>
    </source>
</reference>
<dbReference type="EMBL" id="QZKU01000123">
    <property type="protein sequence ID" value="RJP16728.1"/>
    <property type="molecule type" value="Genomic_DNA"/>
</dbReference>
<dbReference type="PANTHER" id="PTHR12993:SF28">
    <property type="entry name" value="LMBE FAMILY PROTEIN"/>
    <property type="match status" value="1"/>
</dbReference>
<dbReference type="InterPro" id="IPR003737">
    <property type="entry name" value="GlcNAc_PI_deacetylase-related"/>
</dbReference>
<proteinExistence type="predicted"/>
<dbReference type="SUPFAM" id="SSF102588">
    <property type="entry name" value="LmbE-like"/>
    <property type="match status" value="1"/>
</dbReference>